<reference evidence="7 8" key="1">
    <citation type="submission" date="2021-01" db="EMBL/GenBank/DDBJ databases">
        <title>Whole genome shotgun sequence of Actinoplanes deccanensis NBRC 13994.</title>
        <authorList>
            <person name="Komaki H."/>
            <person name="Tamura T."/>
        </authorList>
    </citation>
    <scope>NUCLEOTIDE SEQUENCE [LARGE SCALE GENOMIC DNA]</scope>
    <source>
        <strain evidence="7 8">NBRC 13994</strain>
    </source>
</reference>
<evidence type="ECO:0000256" key="1">
    <source>
        <dbReference type="ARBA" id="ARBA00004141"/>
    </source>
</evidence>
<feature type="transmembrane region" description="Helical" evidence="5">
    <location>
        <begin position="12"/>
        <end position="30"/>
    </location>
</feature>
<feature type="transmembrane region" description="Helical" evidence="5">
    <location>
        <begin position="360"/>
        <end position="379"/>
    </location>
</feature>
<evidence type="ECO:0000256" key="4">
    <source>
        <dbReference type="ARBA" id="ARBA00023136"/>
    </source>
</evidence>
<feature type="transmembrane region" description="Helical" evidence="5">
    <location>
        <begin position="191"/>
        <end position="224"/>
    </location>
</feature>
<dbReference type="PANTHER" id="PTHR37422">
    <property type="entry name" value="TEICHURONIC ACID BIOSYNTHESIS PROTEIN TUAE"/>
    <property type="match status" value="1"/>
</dbReference>
<proteinExistence type="predicted"/>
<gene>
    <name evidence="7" type="ORF">Ade02nite_91670</name>
</gene>
<name>A0ABQ3YKI8_9ACTN</name>
<accession>A0ABQ3YKI8</accession>
<evidence type="ECO:0000259" key="6">
    <source>
        <dbReference type="Pfam" id="PF04932"/>
    </source>
</evidence>
<dbReference type="RefSeq" id="WP_203777740.1">
    <property type="nucleotide sequence ID" value="NZ_BAAABO010000029.1"/>
</dbReference>
<feature type="transmembrane region" description="Helical" evidence="5">
    <location>
        <begin position="128"/>
        <end position="147"/>
    </location>
</feature>
<feature type="transmembrane region" description="Helical" evidence="5">
    <location>
        <begin position="76"/>
        <end position="94"/>
    </location>
</feature>
<dbReference type="Pfam" id="PF04932">
    <property type="entry name" value="Wzy_C"/>
    <property type="match status" value="1"/>
</dbReference>
<keyword evidence="8" id="KW-1185">Reference proteome</keyword>
<feature type="domain" description="O-antigen ligase-related" evidence="6">
    <location>
        <begin position="201"/>
        <end position="336"/>
    </location>
</feature>
<dbReference type="PANTHER" id="PTHR37422:SF23">
    <property type="entry name" value="TEICHURONIC ACID BIOSYNTHESIS PROTEIN TUAE"/>
    <property type="match status" value="1"/>
</dbReference>
<dbReference type="EMBL" id="BOMI01000194">
    <property type="protein sequence ID" value="GID80526.1"/>
    <property type="molecule type" value="Genomic_DNA"/>
</dbReference>
<keyword evidence="4 5" id="KW-0472">Membrane</keyword>
<dbReference type="Proteomes" id="UP000609879">
    <property type="component" value="Unassembled WGS sequence"/>
</dbReference>
<feature type="transmembrane region" description="Helical" evidence="5">
    <location>
        <begin position="319"/>
        <end position="340"/>
    </location>
</feature>
<evidence type="ECO:0000256" key="3">
    <source>
        <dbReference type="ARBA" id="ARBA00022989"/>
    </source>
</evidence>
<evidence type="ECO:0000256" key="5">
    <source>
        <dbReference type="SAM" id="Phobius"/>
    </source>
</evidence>
<evidence type="ECO:0000313" key="8">
    <source>
        <dbReference type="Proteomes" id="UP000609879"/>
    </source>
</evidence>
<dbReference type="InterPro" id="IPR051533">
    <property type="entry name" value="WaaL-like"/>
</dbReference>
<feature type="transmembrane region" description="Helical" evidence="5">
    <location>
        <begin position="37"/>
        <end position="56"/>
    </location>
</feature>
<protein>
    <recommendedName>
        <fullName evidence="6">O-antigen ligase-related domain-containing protein</fullName>
    </recommendedName>
</protein>
<comment type="caution">
    <text evidence="7">The sequence shown here is derived from an EMBL/GenBank/DDBJ whole genome shotgun (WGS) entry which is preliminary data.</text>
</comment>
<feature type="transmembrane region" description="Helical" evidence="5">
    <location>
        <begin position="236"/>
        <end position="254"/>
    </location>
</feature>
<evidence type="ECO:0000313" key="7">
    <source>
        <dbReference type="EMBL" id="GID80526.1"/>
    </source>
</evidence>
<feature type="transmembrane region" description="Helical" evidence="5">
    <location>
        <begin position="103"/>
        <end position="122"/>
    </location>
</feature>
<comment type="subcellular location">
    <subcellularLocation>
        <location evidence="1">Membrane</location>
        <topology evidence="1">Multi-pass membrane protein</topology>
    </subcellularLocation>
</comment>
<dbReference type="InterPro" id="IPR007016">
    <property type="entry name" value="O-antigen_ligase-rel_domated"/>
</dbReference>
<evidence type="ECO:0000256" key="2">
    <source>
        <dbReference type="ARBA" id="ARBA00022692"/>
    </source>
</evidence>
<organism evidence="7 8">
    <name type="scientific">Paractinoplanes deccanensis</name>
    <dbReference type="NCBI Taxonomy" id="113561"/>
    <lineage>
        <taxon>Bacteria</taxon>
        <taxon>Bacillati</taxon>
        <taxon>Actinomycetota</taxon>
        <taxon>Actinomycetes</taxon>
        <taxon>Micromonosporales</taxon>
        <taxon>Micromonosporaceae</taxon>
        <taxon>Paractinoplanes</taxon>
    </lineage>
</organism>
<keyword evidence="2 5" id="KW-0812">Transmembrane</keyword>
<keyword evidence="3 5" id="KW-1133">Transmembrane helix</keyword>
<feature type="transmembrane region" description="Helical" evidence="5">
    <location>
        <begin position="168"/>
        <end position="185"/>
    </location>
</feature>
<sequence length="420" mass="45677">MHRSDQAPVRPTLLLIGAAFVATLAGHFTLERIGLSIPVLNDVRVLLFTAVVLAFLLEQHHAGEAARWHNRSASRALYPVLLLLGYQILSASWAPRGAIINDVLSDLVAMGVLLIVYTNLAVWDRDRVVRITFTLLYLAGWLYFLYAASGRGHTASGRWAAFGGGPNVFVRVMVLGIFAAAYFYFRHNGKLIWLVGVPPFLVGALASGSRGGLAALGIATGIALRSLWPTIRSMRFVKAFTALAVLLAVLWSIIGEMVTDLLNNRLVATTLQNRYASDRDVLYEKGVEVFFERPVLGSGVHGFYAITNLGPGERYVHNLPLAVAAEGGAVGLIILLLAFWSLRTEYARLPVRERSLESRAAAYAGFFVLGASLFSGDYYDTRLMWILWLLAAIHPAVTAAQQASNNTGTEGFSGSRGMVG</sequence>